<keyword evidence="1" id="KW-0732">Signal</keyword>
<evidence type="ECO:0000256" key="1">
    <source>
        <dbReference type="SAM" id="SignalP"/>
    </source>
</evidence>
<feature type="signal peptide" evidence="1">
    <location>
        <begin position="1"/>
        <end position="16"/>
    </location>
</feature>
<accession>A0AAQ4F1X1</accession>
<keyword evidence="3" id="KW-1185">Reference proteome</keyword>
<comment type="caution">
    <text evidence="2">The sequence shown here is derived from an EMBL/GenBank/DDBJ whole genome shotgun (WGS) entry which is preliminary data.</text>
</comment>
<evidence type="ECO:0000313" key="2">
    <source>
        <dbReference type="EMBL" id="KAK8780921.1"/>
    </source>
</evidence>
<evidence type="ECO:0000313" key="3">
    <source>
        <dbReference type="Proteomes" id="UP001321473"/>
    </source>
</evidence>
<feature type="chain" id="PRO_5042817246" description="Secreted protein" evidence="1">
    <location>
        <begin position="17"/>
        <end position="92"/>
    </location>
</feature>
<evidence type="ECO:0008006" key="4">
    <source>
        <dbReference type="Google" id="ProtNLM"/>
    </source>
</evidence>
<dbReference type="AlphaFoldDB" id="A0AAQ4F1X1"/>
<protein>
    <recommendedName>
        <fullName evidence="4">Secreted protein</fullName>
    </recommendedName>
</protein>
<dbReference type="EMBL" id="JARKHS020008273">
    <property type="protein sequence ID" value="KAK8780921.1"/>
    <property type="molecule type" value="Genomic_DNA"/>
</dbReference>
<proteinExistence type="predicted"/>
<sequence length="92" mass="9974">MAVGLFNSSLLKLSECFRVCCLQLLITQDTTYEELFETLKCLLTALSKQDLVTIATGAICDIVKLFKKADIGVDILTLPVRAGFSVLAGLTC</sequence>
<reference evidence="2 3" key="1">
    <citation type="journal article" date="2023" name="Arcadia Sci">
        <title>De novo assembly of a long-read Amblyomma americanum tick genome.</title>
        <authorList>
            <person name="Chou S."/>
            <person name="Poskanzer K.E."/>
            <person name="Rollins M."/>
            <person name="Thuy-Boun P.S."/>
        </authorList>
    </citation>
    <scope>NUCLEOTIDE SEQUENCE [LARGE SCALE GENOMIC DNA]</scope>
    <source>
        <strain evidence="2">F_SG_1</strain>
        <tissue evidence="2">Salivary glands</tissue>
    </source>
</reference>
<gene>
    <name evidence="2" type="ORF">V5799_017738</name>
</gene>
<name>A0AAQ4F1X1_AMBAM</name>
<organism evidence="2 3">
    <name type="scientific">Amblyomma americanum</name>
    <name type="common">Lone star tick</name>
    <dbReference type="NCBI Taxonomy" id="6943"/>
    <lineage>
        <taxon>Eukaryota</taxon>
        <taxon>Metazoa</taxon>
        <taxon>Ecdysozoa</taxon>
        <taxon>Arthropoda</taxon>
        <taxon>Chelicerata</taxon>
        <taxon>Arachnida</taxon>
        <taxon>Acari</taxon>
        <taxon>Parasitiformes</taxon>
        <taxon>Ixodida</taxon>
        <taxon>Ixodoidea</taxon>
        <taxon>Ixodidae</taxon>
        <taxon>Amblyomminae</taxon>
        <taxon>Amblyomma</taxon>
    </lineage>
</organism>
<dbReference type="Proteomes" id="UP001321473">
    <property type="component" value="Unassembled WGS sequence"/>
</dbReference>